<evidence type="ECO:0000256" key="1">
    <source>
        <dbReference type="ARBA" id="ARBA00001933"/>
    </source>
</evidence>
<evidence type="ECO:0000256" key="7">
    <source>
        <dbReference type="ARBA" id="ARBA00030296"/>
    </source>
</evidence>
<comment type="similarity">
    <text evidence="3">Belongs to the cysteine synthase/cystathionine beta-synthase family.</text>
</comment>
<dbReference type="SUPFAM" id="SSF53686">
    <property type="entry name" value="Tryptophan synthase beta subunit-like PLP-dependent enzymes"/>
    <property type="match status" value="1"/>
</dbReference>
<dbReference type="GO" id="GO:0006535">
    <property type="term" value="P:cysteine biosynthetic process from serine"/>
    <property type="evidence" value="ECO:0007669"/>
    <property type="project" value="InterPro"/>
</dbReference>
<sequence length="300" mass="32350">MVVKNVLDMIGNTPLVDLSPTMGCQIYAKAEFLNLGGSIKDRVAKNMIEAAEKEGKLKKGMTIVEPTSGNTGIGLALCGVRMGYKVIIVMPENMSEERKKIIRALGAELVLTPAKLSLDGCVAEANRIVSQSDDYFMPQQFENPHNPEIHYLTTAPEIYEALNGKVDIFVSGLGSGGTLQGISQYLKEKNPNLIVCAVEPKNVSALLGDEPGLHQIQGIGDGFIPAVLDTSLIDEVVTVTDDDAMNTTRELAKVQGLLCGTSSGANIWACKKMAEKYGKDKVIATVLPDRMERYFSTGLL</sequence>
<evidence type="ECO:0000256" key="10">
    <source>
        <dbReference type="PIRSR" id="PIRSR605856-50"/>
    </source>
</evidence>
<feature type="binding site" evidence="10">
    <location>
        <position position="70"/>
    </location>
    <ligand>
        <name>pyridoxal 5'-phosphate</name>
        <dbReference type="ChEBI" id="CHEBI:597326"/>
    </ligand>
</feature>
<dbReference type="Gene3D" id="3.40.50.1100">
    <property type="match status" value="2"/>
</dbReference>
<dbReference type="InterPro" id="IPR005856">
    <property type="entry name" value="Cys_synth"/>
</dbReference>
<dbReference type="CDD" id="cd01561">
    <property type="entry name" value="CBS_like"/>
    <property type="match status" value="1"/>
</dbReference>
<dbReference type="PANTHER" id="PTHR10314">
    <property type="entry name" value="CYSTATHIONINE BETA-SYNTHASE"/>
    <property type="match status" value="1"/>
</dbReference>
<dbReference type="EMBL" id="DXBR01000094">
    <property type="protein sequence ID" value="HIZ40303.1"/>
    <property type="molecule type" value="Genomic_DNA"/>
</dbReference>
<feature type="domain" description="Tryptophan synthase beta chain-like PALP" evidence="12">
    <location>
        <begin position="7"/>
        <end position="289"/>
    </location>
</feature>
<dbReference type="GO" id="GO:0004124">
    <property type="term" value="F:cysteine synthase activity"/>
    <property type="evidence" value="ECO:0007669"/>
    <property type="project" value="UniProtKB-EC"/>
</dbReference>
<evidence type="ECO:0000256" key="3">
    <source>
        <dbReference type="ARBA" id="ARBA00007103"/>
    </source>
</evidence>
<dbReference type="NCBIfam" id="TIGR01139">
    <property type="entry name" value="cysK"/>
    <property type="match status" value="1"/>
</dbReference>
<evidence type="ECO:0000313" key="13">
    <source>
        <dbReference type="EMBL" id="HIZ40303.1"/>
    </source>
</evidence>
<comment type="catalytic activity">
    <reaction evidence="9">
        <text>O-acetyl-L-serine + hydrogen sulfide = L-cysteine + acetate</text>
        <dbReference type="Rhea" id="RHEA:14829"/>
        <dbReference type="ChEBI" id="CHEBI:29919"/>
        <dbReference type="ChEBI" id="CHEBI:30089"/>
        <dbReference type="ChEBI" id="CHEBI:35235"/>
        <dbReference type="ChEBI" id="CHEBI:58340"/>
        <dbReference type="EC" id="2.5.1.47"/>
    </reaction>
</comment>
<comment type="pathway">
    <text evidence="2">Amino-acid biosynthesis; L-cysteine biosynthesis; L-cysteine from L-serine: step 2/2.</text>
</comment>
<proteinExistence type="inferred from homology"/>
<comment type="cofactor">
    <cofactor evidence="1 10">
        <name>pyridoxal 5'-phosphate</name>
        <dbReference type="ChEBI" id="CHEBI:597326"/>
    </cofactor>
</comment>
<feature type="binding site" evidence="10">
    <location>
        <position position="262"/>
    </location>
    <ligand>
        <name>pyridoxal 5'-phosphate</name>
        <dbReference type="ChEBI" id="CHEBI:597326"/>
    </ligand>
</feature>
<dbReference type="FunFam" id="3.40.50.1100:FF:000003">
    <property type="entry name" value="Cystathionine beta-synthase"/>
    <property type="match status" value="1"/>
</dbReference>
<dbReference type="InterPro" id="IPR005859">
    <property type="entry name" value="CysK"/>
</dbReference>
<dbReference type="Pfam" id="PF00291">
    <property type="entry name" value="PALP"/>
    <property type="match status" value="1"/>
</dbReference>
<dbReference type="NCBIfam" id="TIGR01136">
    <property type="entry name" value="cysKM"/>
    <property type="match status" value="1"/>
</dbReference>
<name>A0A9D2EM94_9FIRM</name>
<evidence type="ECO:0000313" key="14">
    <source>
        <dbReference type="Proteomes" id="UP000824049"/>
    </source>
</evidence>
<evidence type="ECO:0000259" key="12">
    <source>
        <dbReference type="Pfam" id="PF00291"/>
    </source>
</evidence>
<organism evidence="13 14">
    <name type="scientific">Candidatus Anaerobutyricum stercoris</name>
    <dbReference type="NCBI Taxonomy" id="2838457"/>
    <lineage>
        <taxon>Bacteria</taxon>
        <taxon>Bacillati</taxon>
        <taxon>Bacillota</taxon>
        <taxon>Clostridia</taxon>
        <taxon>Lachnospirales</taxon>
        <taxon>Lachnospiraceae</taxon>
        <taxon>Anaerobutyricum</taxon>
    </lineage>
</organism>
<evidence type="ECO:0000256" key="6">
    <source>
        <dbReference type="ARBA" id="ARBA00022898"/>
    </source>
</evidence>
<keyword evidence="6 10" id="KW-0663">Pyridoxal phosphate</keyword>
<dbReference type="Proteomes" id="UP000824049">
    <property type="component" value="Unassembled WGS sequence"/>
</dbReference>
<feature type="binding site" evidence="10">
    <location>
        <begin position="174"/>
        <end position="178"/>
    </location>
    <ligand>
        <name>pyridoxal 5'-phosphate</name>
        <dbReference type="ChEBI" id="CHEBI:597326"/>
    </ligand>
</feature>
<keyword evidence="13" id="KW-0808">Transferase</keyword>
<dbReference type="EC" id="2.5.1.47" evidence="4"/>
<dbReference type="AlphaFoldDB" id="A0A9D2EM94"/>
<reference evidence="13" key="1">
    <citation type="journal article" date="2021" name="PeerJ">
        <title>Extensive microbial diversity within the chicken gut microbiome revealed by metagenomics and culture.</title>
        <authorList>
            <person name="Gilroy R."/>
            <person name="Ravi A."/>
            <person name="Getino M."/>
            <person name="Pursley I."/>
            <person name="Horton D.L."/>
            <person name="Alikhan N.F."/>
            <person name="Baker D."/>
            <person name="Gharbi K."/>
            <person name="Hall N."/>
            <person name="Watson M."/>
            <person name="Adriaenssens E.M."/>
            <person name="Foster-Nyarko E."/>
            <person name="Jarju S."/>
            <person name="Secka A."/>
            <person name="Antonio M."/>
            <person name="Oren A."/>
            <person name="Chaudhuri R.R."/>
            <person name="La Ragione R."/>
            <person name="Hildebrand F."/>
            <person name="Pallen M.J."/>
        </authorList>
    </citation>
    <scope>NUCLEOTIDE SEQUENCE</scope>
    <source>
        <strain evidence="13">CHK179-28034</strain>
    </source>
</reference>
<evidence type="ECO:0000256" key="9">
    <source>
        <dbReference type="ARBA" id="ARBA00047931"/>
    </source>
</evidence>
<dbReference type="InterPro" id="IPR050214">
    <property type="entry name" value="Cys_Synth/Cystath_Beta-Synth"/>
</dbReference>
<evidence type="ECO:0000256" key="2">
    <source>
        <dbReference type="ARBA" id="ARBA00004962"/>
    </source>
</evidence>
<evidence type="ECO:0000256" key="8">
    <source>
        <dbReference type="ARBA" id="ARBA00033075"/>
    </source>
</evidence>
<evidence type="ECO:0000256" key="11">
    <source>
        <dbReference type="PIRSR" id="PIRSR605856-51"/>
    </source>
</evidence>
<dbReference type="InterPro" id="IPR036052">
    <property type="entry name" value="TrpB-like_PALP_sf"/>
</dbReference>
<feature type="modified residue" description="N6-(pyridoxal phosphate)lysine" evidence="11">
    <location>
        <position position="40"/>
    </location>
</feature>
<accession>A0A9D2EM94</accession>
<dbReference type="InterPro" id="IPR001926">
    <property type="entry name" value="TrpB-like_PALP"/>
</dbReference>
<evidence type="ECO:0000256" key="5">
    <source>
        <dbReference type="ARBA" id="ARBA00019371"/>
    </source>
</evidence>
<reference evidence="13" key="2">
    <citation type="submission" date="2021-04" db="EMBL/GenBank/DDBJ databases">
        <authorList>
            <person name="Gilroy R."/>
        </authorList>
    </citation>
    <scope>NUCLEOTIDE SEQUENCE</scope>
    <source>
        <strain evidence="13">CHK179-28034</strain>
    </source>
</reference>
<comment type="caution">
    <text evidence="13">The sequence shown here is derived from an EMBL/GenBank/DDBJ whole genome shotgun (WGS) entry which is preliminary data.</text>
</comment>
<evidence type="ECO:0000256" key="4">
    <source>
        <dbReference type="ARBA" id="ARBA00012681"/>
    </source>
</evidence>
<protein>
    <recommendedName>
        <fullName evidence="5">Cysteine synthase</fullName>
        <ecNumber evidence="4">2.5.1.47</ecNumber>
    </recommendedName>
    <alternativeName>
        <fullName evidence="7">O-acetylserine (thiol)-lyase</fullName>
    </alternativeName>
    <alternativeName>
        <fullName evidence="8">O-acetylserine sulfhydrylase</fullName>
    </alternativeName>
</protein>
<dbReference type="FunFam" id="3.40.50.1100:FF:000118">
    <property type="entry name" value="Related to CYS4-cystathionine beta-synthase"/>
    <property type="match status" value="1"/>
</dbReference>
<gene>
    <name evidence="13" type="primary">cysK</name>
    <name evidence="13" type="ORF">H9968_10380</name>
</gene>